<feature type="compositionally biased region" description="Basic and acidic residues" evidence="1">
    <location>
        <begin position="92"/>
        <end position="115"/>
    </location>
</feature>
<feature type="compositionally biased region" description="Gly residues" evidence="1">
    <location>
        <begin position="116"/>
        <end position="129"/>
    </location>
</feature>
<organism evidence="2 3">
    <name type="scientific">Oryza rufipogon</name>
    <name type="common">Brownbeard rice</name>
    <name type="synonym">Asian wild rice</name>
    <dbReference type="NCBI Taxonomy" id="4529"/>
    <lineage>
        <taxon>Eukaryota</taxon>
        <taxon>Viridiplantae</taxon>
        <taxon>Streptophyta</taxon>
        <taxon>Embryophyta</taxon>
        <taxon>Tracheophyta</taxon>
        <taxon>Spermatophyta</taxon>
        <taxon>Magnoliopsida</taxon>
        <taxon>Liliopsida</taxon>
        <taxon>Poales</taxon>
        <taxon>Poaceae</taxon>
        <taxon>BOP clade</taxon>
        <taxon>Oryzoideae</taxon>
        <taxon>Oryzeae</taxon>
        <taxon>Oryzinae</taxon>
        <taxon>Oryza</taxon>
    </lineage>
</organism>
<feature type="region of interest" description="Disordered" evidence="1">
    <location>
        <begin position="1"/>
        <end position="25"/>
    </location>
</feature>
<name>A0A0E0PIN3_ORYRU</name>
<reference evidence="3" key="1">
    <citation type="submission" date="2013-06" db="EMBL/GenBank/DDBJ databases">
        <authorList>
            <person name="Zhao Q."/>
        </authorList>
    </citation>
    <scope>NUCLEOTIDE SEQUENCE</scope>
    <source>
        <strain evidence="3">cv. W1943</strain>
    </source>
</reference>
<evidence type="ECO:0000313" key="2">
    <source>
        <dbReference type="EnsemblPlants" id="ORUFI05G06750.1"/>
    </source>
</evidence>
<dbReference type="EnsemblPlants" id="ORUFI05G06750.1">
    <property type="protein sequence ID" value="ORUFI05G06750.1"/>
    <property type="gene ID" value="ORUFI05G06750"/>
</dbReference>
<protein>
    <submittedName>
        <fullName evidence="2">Uncharacterized protein</fullName>
    </submittedName>
</protein>
<keyword evidence="3" id="KW-1185">Reference proteome</keyword>
<evidence type="ECO:0000313" key="3">
    <source>
        <dbReference type="Proteomes" id="UP000008022"/>
    </source>
</evidence>
<feature type="region of interest" description="Disordered" evidence="1">
    <location>
        <begin position="89"/>
        <end position="129"/>
    </location>
</feature>
<dbReference type="AlphaFoldDB" id="A0A0E0PIN3"/>
<feature type="compositionally biased region" description="Basic and acidic residues" evidence="1">
    <location>
        <begin position="7"/>
        <end position="25"/>
    </location>
</feature>
<accession>A0A0E0PIN3</accession>
<sequence length="129" mass="13094">MGGGARGHADGQRGDGGRGVEVDGGREEIELSGELWEGAGVGIGILLLLLPHRLGDKELGNANAEESGHGHRPVLGVPLGALVELAGGALHDGNHHGGCQRHDDKRRLRNADERGGGMGGDGGGSPPLR</sequence>
<dbReference type="Proteomes" id="UP000008022">
    <property type="component" value="Unassembled WGS sequence"/>
</dbReference>
<proteinExistence type="predicted"/>
<reference evidence="2" key="2">
    <citation type="submission" date="2015-06" db="UniProtKB">
        <authorList>
            <consortium name="EnsemblPlants"/>
        </authorList>
    </citation>
    <scope>IDENTIFICATION</scope>
</reference>
<evidence type="ECO:0000256" key="1">
    <source>
        <dbReference type="SAM" id="MobiDB-lite"/>
    </source>
</evidence>
<dbReference type="HOGENOM" id="CLU_1952358_0_0_1"/>
<dbReference type="Gramene" id="ORUFI05G06750.1">
    <property type="protein sequence ID" value="ORUFI05G06750.1"/>
    <property type="gene ID" value="ORUFI05G06750"/>
</dbReference>